<feature type="domain" description="Glutamine amidotransferase" evidence="1">
    <location>
        <begin position="55"/>
        <end position="188"/>
    </location>
</feature>
<protein>
    <submittedName>
        <fullName evidence="2">GMP synthase (Fe)</fullName>
        <ecNumber evidence="2">6.3.5.2</ecNumber>
    </submittedName>
</protein>
<reference evidence="2" key="1">
    <citation type="journal article" date="2017" name="Appl. Environ. Microbiol.">
        <title>Molecular characterization of an Endozoicomonas-like organism causing infection in king scallop Pecten maximus L.</title>
        <authorList>
            <person name="Cano I."/>
            <person name="van Aerle R."/>
            <person name="Ross S."/>
            <person name="Verner-Jeffreys D.W."/>
            <person name="Paley R.K."/>
            <person name="Rimmer G."/>
            <person name="Ryder D."/>
            <person name="Hooper P."/>
            <person name="Stone D."/>
            <person name="Feist S.W."/>
        </authorList>
    </citation>
    <scope>NUCLEOTIDE SEQUENCE</scope>
</reference>
<accession>A0A2H9T8N5</accession>
<dbReference type="InterPro" id="IPR044992">
    <property type="entry name" value="ChyE-like"/>
</dbReference>
<dbReference type="Pfam" id="PF00117">
    <property type="entry name" value="GATase"/>
    <property type="match status" value="1"/>
</dbReference>
<dbReference type="Gene3D" id="3.40.50.880">
    <property type="match status" value="1"/>
</dbReference>
<proteinExistence type="predicted"/>
<dbReference type="SUPFAM" id="SSF52317">
    <property type="entry name" value="Class I glutamine amidotransferase-like"/>
    <property type="match status" value="1"/>
</dbReference>
<dbReference type="GO" id="GO:0005829">
    <property type="term" value="C:cytosol"/>
    <property type="evidence" value="ECO:0007669"/>
    <property type="project" value="TreeGrafter"/>
</dbReference>
<comment type="caution">
    <text evidence="2">The sequence shown here is derived from an EMBL/GenBank/DDBJ whole genome shotgun (WGS) entry which is preliminary data.</text>
</comment>
<dbReference type="GO" id="GO:0003922">
    <property type="term" value="F:GMP synthase (glutamine-hydrolyzing) activity"/>
    <property type="evidence" value="ECO:0007669"/>
    <property type="project" value="UniProtKB-EC"/>
</dbReference>
<sequence length="233" mass="26093">MKLGILQCDDTSPETAARFGNYGGMFEKAFHPVVPDMTFHRYRVHDGNLPDSVDACDAWLISGSKYGVYDQKTWVGALIRFVVQLYEAGKKTLGVCFGHQLMAQALGGSVELSDKGWGVGLMENRVIIQKNWMEPFQSYLSLLACHQDQIVRIPSCAKVIASSAFCPYYMLQYGEHFLGVQGHPEFDPEYLRVILMAGQLGIPDTSIEKGLISLYRESHGKLMIQWMARFIGA</sequence>
<evidence type="ECO:0000259" key="1">
    <source>
        <dbReference type="Pfam" id="PF00117"/>
    </source>
</evidence>
<dbReference type="PANTHER" id="PTHR42695:SF5">
    <property type="entry name" value="GLUTAMINE AMIDOTRANSFERASE YLR126C-RELATED"/>
    <property type="match status" value="1"/>
</dbReference>
<dbReference type="EMBL" id="NSIT01000062">
    <property type="protein sequence ID" value="PJE79549.1"/>
    <property type="molecule type" value="Genomic_DNA"/>
</dbReference>
<organism evidence="2">
    <name type="scientific">invertebrate metagenome</name>
    <dbReference type="NCBI Taxonomy" id="1711999"/>
    <lineage>
        <taxon>unclassified sequences</taxon>
        <taxon>metagenomes</taxon>
        <taxon>organismal metagenomes</taxon>
    </lineage>
</organism>
<dbReference type="EC" id="6.3.5.2" evidence="2"/>
<dbReference type="InterPro" id="IPR017926">
    <property type="entry name" value="GATASE"/>
</dbReference>
<dbReference type="CDD" id="cd01741">
    <property type="entry name" value="GATase1_1"/>
    <property type="match status" value="1"/>
</dbReference>
<dbReference type="PROSITE" id="PS51273">
    <property type="entry name" value="GATASE_TYPE_1"/>
    <property type="match status" value="1"/>
</dbReference>
<dbReference type="InterPro" id="IPR029062">
    <property type="entry name" value="Class_I_gatase-like"/>
</dbReference>
<keyword evidence="2" id="KW-0436">Ligase</keyword>
<dbReference type="AlphaFoldDB" id="A0A2H9T8N5"/>
<evidence type="ECO:0000313" key="2">
    <source>
        <dbReference type="EMBL" id="PJE79549.1"/>
    </source>
</evidence>
<name>A0A2H9T8N5_9ZZZZ</name>
<gene>
    <name evidence="2" type="primary">guaA_2</name>
    <name evidence="2" type="ORF">CI610_01490</name>
</gene>
<dbReference type="PANTHER" id="PTHR42695">
    <property type="entry name" value="GLUTAMINE AMIDOTRANSFERASE YLR126C-RELATED"/>
    <property type="match status" value="1"/>
</dbReference>